<protein>
    <recommendedName>
        <fullName evidence="3">SMI1/KNR4 family protein</fullName>
    </recommendedName>
</protein>
<name>A0ABZ2ULB7_9FLAO</name>
<evidence type="ECO:0008006" key="3">
    <source>
        <dbReference type="Google" id="ProtNLM"/>
    </source>
</evidence>
<evidence type="ECO:0000313" key="2">
    <source>
        <dbReference type="Proteomes" id="UP001623852"/>
    </source>
</evidence>
<dbReference type="EMBL" id="CP150845">
    <property type="protein sequence ID" value="WYZ21922.1"/>
    <property type="molecule type" value="Genomic_DNA"/>
</dbReference>
<gene>
    <name evidence="1" type="ORF">AABD74_10755</name>
</gene>
<sequence length="158" mass="18726">MKIQYLTKLKDYPYDDNLKNDDTLVNEGISLEEINSLEQNWNNGNKFPLILRELLFLAGNYCNVFDYGVFDSQEDFQEFAREDFTESNKTISRPFFVLDYNTGYNYLFIYLDEGDNPRIHMASPSHDSLNWIEYLSDYNIKTYSEYAIDCIRKGIGFY</sequence>
<dbReference type="Proteomes" id="UP001623852">
    <property type="component" value="Chromosome"/>
</dbReference>
<dbReference type="RefSeq" id="WP_406845527.1">
    <property type="nucleotide sequence ID" value="NZ_CP150845.1"/>
</dbReference>
<evidence type="ECO:0000313" key="1">
    <source>
        <dbReference type="EMBL" id="WYZ21922.1"/>
    </source>
</evidence>
<organism evidence="1 2">
    <name type="scientific">Flavobacterium soyae</name>
    <dbReference type="NCBI Taxonomy" id="2903098"/>
    <lineage>
        <taxon>Bacteria</taxon>
        <taxon>Pseudomonadati</taxon>
        <taxon>Bacteroidota</taxon>
        <taxon>Flavobacteriia</taxon>
        <taxon>Flavobacteriales</taxon>
        <taxon>Flavobacteriaceae</taxon>
        <taxon>Flavobacterium</taxon>
    </lineage>
</organism>
<reference evidence="1 2" key="1">
    <citation type="submission" date="2024-03" db="EMBL/GenBank/DDBJ databases">
        <title>Flavobacterium soyae.</title>
        <authorList>
            <person name="Zheng W."/>
        </authorList>
    </citation>
    <scope>NUCLEOTIDE SEQUENCE [LARGE SCALE GENOMIC DNA]</scope>
    <source>
        <strain evidence="1 2">55</strain>
    </source>
</reference>
<accession>A0ABZ2ULB7</accession>
<keyword evidence="2" id="KW-1185">Reference proteome</keyword>
<proteinExistence type="predicted"/>